<dbReference type="AlphaFoldDB" id="A0A8D8YA04"/>
<reference evidence="2" key="1">
    <citation type="submission" date="2021-05" db="EMBL/GenBank/DDBJ databases">
        <authorList>
            <person name="Alioto T."/>
            <person name="Alioto T."/>
            <person name="Gomez Garrido J."/>
        </authorList>
    </citation>
    <scope>NUCLEOTIDE SEQUENCE</scope>
</reference>
<evidence type="ECO:0000256" key="1">
    <source>
        <dbReference type="SAM" id="MobiDB-lite"/>
    </source>
</evidence>
<feature type="region of interest" description="Disordered" evidence="1">
    <location>
        <begin position="65"/>
        <end position="100"/>
    </location>
</feature>
<feature type="compositionally biased region" description="Polar residues" evidence="1">
    <location>
        <begin position="80"/>
        <end position="94"/>
    </location>
</feature>
<name>A0A8D8YA04_9HEMI</name>
<dbReference type="EMBL" id="HBUF01368424">
    <property type="protein sequence ID" value="CAG6724846.1"/>
    <property type="molecule type" value="Transcribed_RNA"/>
</dbReference>
<accession>A0A8D8YA04</accession>
<protein>
    <submittedName>
        <fullName evidence="2">Uncharacterized protein</fullName>
    </submittedName>
</protein>
<organism evidence="2">
    <name type="scientific">Cacopsylla melanoneura</name>
    <dbReference type="NCBI Taxonomy" id="428564"/>
    <lineage>
        <taxon>Eukaryota</taxon>
        <taxon>Metazoa</taxon>
        <taxon>Ecdysozoa</taxon>
        <taxon>Arthropoda</taxon>
        <taxon>Hexapoda</taxon>
        <taxon>Insecta</taxon>
        <taxon>Pterygota</taxon>
        <taxon>Neoptera</taxon>
        <taxon>Paraneoptera</taxon>
        <taxon>Hemiptera</taxon>
        <taxon>Sternorrhyncha</taxon>
        <taxon>Psylloidea</taxon>
        <taxon>Psyllidae</taxon>
        <taxon>Psyllinae</taxon>
        <taxon>Cacopsylla</taxon>
    </lineage>
</organism>
<sequence>MNGSFMMNQKDKQRGTPPPPLGLKSLDVNHALVPGLCTPLLLKVIRYPFSVPRVWSWTEDRSAAPEVRSQSISSRRSRETTLLQPHSSTSNVQSPLDAAI</sequence>
<dbReference type="EMBL" id="HBUF01368425">
    <property type="protein sequence ID" value="CAG6724848.1"/>
    <property type="molecule type" value="Transcribed_RNA"/>
</dbReference>
<proteinExistence type="predicted"/>
<evidence type="ECO:0000313" key="2">
    <source>
        <dbReference type="EMBL" id="CAG6724848.1"/>
    </source>
</evidence>
<feature type="region of interest" description="Disordered" evidence="1">
    <location>
        <begin position="1"/>
        <end position="23"/>
    </location>
</feature>